<reference evidence="2" key="1">
    <citation type="journal article" date="2021" name="PeerJ">
        <title>Extensive microbial diversity within the chicken gut microbiome revealed by metagenomics and culture.</title>
        <authorList>
            <person name="Gilroy R."/>
            <person name="Ravi A."/>
            <person name="Getino M."/>
            <person name="Pursley I."/>
            <person name="Horton D.L."/>
            <person name="Alikhan N.F."/>
            <person name="Baker D."/>
            <person name="Gharbi K."/>
            <person name="Hall N."/>
            <person name="Watson M."/>
            <person name="Adriaenssens E.M."/>
            <person name="Foster-Nyarko E."/>
            <person name="Jarju S."/>
            <person name="Secka A."/>
            <person name="Antonio M."/>
            <person name="Oren A."/>
            <person name="Chaudhuri R.R."/>
            <person name="La Ragione R."/>
            <person name="Hildebrand F."/>
            <person name="Pallen M.J."/>
        </authorList>
    </citation>
    <scope>NUCLEOTIDE SEQUENCE</scope>
    <source>
        <strain evidence="2">2189</strain>
    </source>
</reference>
<evidence type="ECO:0000313" key="2">
    <source>
        <dbReference type="EMBL" id="HIX50302.1"/>
    </source>
</evidence>
<gene>
    <name evidence="2" type="ORF">H9851_03360</name>
</gene>
<protein>
    <submittedName>
        <fullName evidence="2">DUF4097 domain-containing protein</fullName>
    </submittedName>
</protein>
<organism evidence="2 3">
    <name type="scientific">Candidatus Borkfalkia faecavium</name>
    <dbReference type="NCBI Taxonomy" id="2838508"/>
    <lineage>
        <taxon>Bacteria</taxon>
        <taxon>Bacillati</taxon>
        <taxon>Bacillota</taxon>
        <taxon>Clostridia</taxon>
        <taxon>Christensenellales</taxon>
        <taxon>Christensenellaceae</taxon>
        <taxon>Candidatus Borkfalkia</taxon>
    </lineage>
</organism>
<proteinExistence type="predicted"/>
<dbReference type="EMBL" id="DXEW01000017">
    <property type="protein sequence ID" value="HIX50302.1"/>
    <property type="molecule type" value="Genomic_DNA"/>
</dbReference>
<comment type="caution">
    <text evidence="2">The sequence shown here is derived from an EMBL/GenBank/DDBJ whole genome shotgun (WGS) entry which is preliminary data.</text>
</comment>
<evidence type="ECO:0000259" key="1">
    <source>
        <dbReference type="Pfam" id="PF13349"/>
    </source>
</evidence>
<dbReference type="AlphaFoldDB" id="A0A9D2AU24"/>
<dbReference type="Gene3D" id="2.160.20.120">
    <property type="match status" value="1"/>
</dbReference>
<feature type="domain" description="DUF4097" evidence="1">
    <location>
        <begin position="56"/>
        <end position="222"/>
    </location>
</feature>
<dbReference type="Pfam" id="PF13349">
    <property type="entry name" value="DUF4097"/>
    <property type="match status" value="1"/>
</dbReference>
<accession>A0A9D2AU24</accession>
<sequence>MKTGSKIFTIVCCAVGGALLLAACALFVTGMALEGWDFTALNTARYQTRTQTFTGIEDIDISYPFADIAVKTDEAAEEIALSYPVRVDRDGNDLGYTHLTAEGGLLQLTAKEKPSWGFGFGIGIQVSAPQVVLTLPATAFGDISIGSDAGKIAVEGVTCGNLLLSADLGDIEAKDVSCTQLTATASAGAVAVYGAACEGAQLTADLGEVRAENVQCGALTCTSQLGSARIERLQCEKLSVDVETGDIELEEAAVQSIELSVELGDIDLRQVDAQELDLAAEMGSIEGTLAGTEEDYTIGVTANMGSSNIADRFGGTRTLVAATEMGDITITFLGA</sequence>
<reference evidence="2" key="2">
    <citation type="submission" date="2021-04" db="EMBL/GenBank/DDBJ databases">
        <authorList>
            <person name="Gilroy R."/>
        </authorList>
    </citation>
    <scope>NUCLEOTIDE SEQUENCE</scope>
    <source>
        <strain evidence="2">2189</strain>
    </source>
</reference>
<name>A0A9D2AU24_9FIRM</name>
<dbReference type="PROSITE" id="PS51257">
    <property type="entry name" value="PROKAR_LIPOPROTEIN"/>
    <property type="match status" value="1"/>
</dbReference>
<dbReference type="InterPro" id="IPR025164">
    <property type="entry name" value="Toastrack_DUF4097"/>
</dbReference>
<dbReference type="Proteomes" id="UP000886847">
    <property type="component" value="Unassembled WGS sequence"/>
</dbReference>
<evidence type="ECO:0000313" key="3">
    <source>
        <dbReference type="Proteomes" id="UP000886847"/>
    </source>
</evidence>